<dbReference type="GO" id="GO:0005737">
    <property type="term" value="C:cytoplasm"/>
    <property type="evidence" value="ECO:0007669"/>
    <property type="project" value="TreeGrafter"/>
</dbReference>
<keyword evidence="5" id="KW-1185">Reference proteome</keyword>
<dbReference type="CDD" id="cd06257">
    <property type="entry name" value="DnaJ"/>
    <property type="match status" value="1"/>
</dbReference>
<dbReference type="GO" id="GO:0044183">
    <property type="term" value="F:protein folding chaperone"/>
    <property type="evidence" value="ECO:0007669"/>
    <property type="project" value="TreeGrafter"/>
</dbReference>
<gene>
    <name evidence="4" type="ORF">FVE85_9643</name>
</gene>
<keyword evidence="2" id="KW-0812">Transmembrane</keyword>
<dbReference type="Pfam" id="PF00226">
    <property type="entry name" value="DnaJ"/>
    <property type="match status" value="1"/>
</dbReference>
<dbReference type="PANTHER" id="PTHR43948:SF10">
    <property type="entry name" value="MRJ, ISOFORM E"/>
    <property type="match status" value="1"/>
</dbReference>
<dbReference type="PROSITE" id="PS50076">
    <property type="entry name" value="DNAJ_2"/>
    <property type="match status" value="1"/>
</dbReference>
<dbReference type="PRINTS" id="PR00625">
    <property type="entry name" value="JDOMAIN"/>
</dbReference>
<evidence type="ECO:0000256" key="2">
    <source>
        <dbReference type="SAM" id="Phobius"/>
    </source>
</evidence>
<feature type="region of interest" description="Disordered" evidence="1">
    <location>
        <begin position="284"/>
        <end position="311"/>
    </location>
</feature>
<dbReference type="PANTHER" id="PTHR43948">
    <property type="entry name" value="DNAJ HOMOLOG SUBFAMILY B"/>
    <property type="match status" value="1"/>
</dbReference>
<evidence type="ECO:0000313" key="4">
    <source>
        <dbReference type="EMBL" id="KAA8491596.1"/>
    </source>
</evidence>
<sequence>MQPPCGSEIRPLMRWLWRLRSRRYSRIVGDNGGAAFRSRAGLNARLGTEWEARKVQTRTCTNGNKCAAVFGQIWSRNWACGSTRLWTHPLRATETSTAHRATRAWTQVGWRLAEWPQRRAFSFAASEKLSVDDVQTDFYTELDLPFGASDAEIKKQYRMLALKYHPDRRPQGQASKEHTEIEEKFKRITRAYTVLSDPDTKKAYDRLRMYIGEDSNAHNRAKKSSFWSDAMGDDAGELGESLRHMMKTDEGRRLLNNLCIEYFGPAIDLDMVVDEIDRRVKKERAERAKRKKMGAQGSEGAESDEEDNAGTWSGVMKNQQRHFEEFFLGDFVFTSEDQSTGNKERIRVFMQPDGRRLVRREILYMRNQRVVRSETKDEYIVDADPREGLDNFQVRMTSLPRLILVVVGQVFALVITVIIAVIVRVVSLPFRFIWSLIRR</sequence>
<protein>
    <submittedName>
        <fullName evidence="4">Chaperone protein DnaJ</fullName>
    </submittedName>
</protein>
<dbReference type="Proteomes" id="UP000324585">
    <property type="component" value="Unassembled WGS sequence"/>
</dbReference>
<reference evidence="5" key="1">
    <citation type="journal article" date="2019" name="Nat. Commun.">
        <title>Expansion of phycobilisome linker gene families in mesophilic red algae.</title>
        <authorList>
            <person name="Lee J."/>
            <person name="Kim D."/>
            <person name="Bhattacharya D."/>
            <person name="Yoon H.S."/>
        </authorList>
    </citation>
    <scope>NUCLEOTIDE SEQUENCE [LARGE SCALE GENOMIC DNA]</scope>
    <source>
        <strain evidence="5">CCMP 1328</strain>
    </source>
</reference>
<evidence type="ECO:0000256" key="1">
    <source>
        <dbReference type="SAM" id="MobiDB-lite"/>
    </source>
</evidence>
<keyword evidence="2" id="KW-0472">Membrane</keyword>
<dbReference type="AlphaFoldDB" id="A0A5J4YJK8"/>
<dbReference type="OrthoDB" id="10250354at2759"/>
<dbReference type="GO" id="GO:0051087">
    <property type="term" value="F:protein-folding chaperone binding"/>
    <property type="evidence" value="ECO:0007669"/>
    <property type="project" value="TreeGrafter"/>
</dbReference>
<dbReference type="Gene3D" id="1.10.287.110">
    <property type="entry name" value="DnaJ domain"/>
    <property type="match status" value="1"/>
</dbReference>
<comment type="caution">
    <text evidence="4">The sequence shown here is derived from an EMBL/GenBank/DDBJ whole genome shotgun (WGS) entry which is preliminary data.</text>
</comment>
<dbReference type="SUPFAM" id="SSF46565">
    <property type="entry name" value="Chaperone J-domain"/>
    <property type="match status" value="1"/>
</dbReference>
<dbReference type="InterPro" id="IPR001623">
    <property type="entry name" value="DnaJ_domain"/>
</dbReference>
<feature type="transmembrane region" description="Helical" evidence="2">
    <location>
        <begin position="402"/>
        <end position="430"/>
    </location>
</feature>
<keyword evidence="2" id="KW-1133">Transmembrane helix</keyword>
<organism evidence="4 5">
    <name type="scientific">Porphyridium purpureum</name>
    <name type="common">Red alga</name>
    <name type="synonym">Porphyridium cruentum</name>
    <dbReference type="NCBI Taxonomy" id="35688"/>
    <lineage>
        <taxon>Eukaryota</taxon>
        <taxon>Rhodophyta</taxon>
        <taxon>Bangiophyceae</taxon>
        <taxon>Porphyridiales</taxon>
        <taxon>Porphyridiaceae</taxon>
        <taxon>Porphyridium</taxon>
    </lineage>
</organism>
<dbReference type="EMBL" id="VRMN01000012">
    <property type="protein sequence ID" value="KAA8491596.1"/>
    <property type="molecule type" value="Genomic_DNA"/>
</dbReference>
<evidence type="ECO:0000259" key="3">
    <source>
        <dbReference type="PROSITE" id="PS50076"/>
    </source>
</evidence>
<dbReference type="SMART" id="SM00271">
    <property type="entry name" value="DnaJ"/>
    <property type="match status" value="1"/>
</dbReference>
<proteinExistence type="predicted"/>
<dbReference type="InterPro" id="IPR036869">
    <property type="entry name" value="J_dom_sf"/>
</dbReference>
<name>A0A5J4YJK8_PORPP</name>
<dbReference type="GO" id="GO:0051082">
    <property type="term" value="F:unfolded protein binding"/>
    <property type="evidence" value="ECO:0007669"/>
    <property type="project" value="TreeGrafter"/>
</dbReference>
<accession>A0A5J4YJK8</accession>
<evidence type="ECO:0000313" key="5">
    <source>
        <dbReference type="Proteomes" id="UP000324585"/>
    </source>
</evidence>
<feature type="domain" description="J" evidence="3">
    <location>
        <begin position="137"/>
        <end position="208"/>
    </location>
</feature>